<dbReference type="SUPFAM" id="SSF48452">
    <property type="entry name" value="TPR-like"/>
    <property type="match status" value="1"/>
</dbReference>
<dbReference type="RefSeq" id="XP_037162732.1">
    <property type="nucleotide sequence ID" value="XM_037310499.1"/>
</dbReference>
<feature type="compositionally biased region" description="Basic and acidic residues" evidence="4">
    <location>
        <begin position="308"/>
        <end position="321"/>
    </location>
</feature>
<feature type="repeat" description="ANK" evidence="3">
    <location>
        <begin position="739"/>
        <end position="772"/>
    </location>
</feature>
<dbReference type="PRINTS" id="PR01415">
    <property type="entry name" value="ANKYRIN"/>
</dbReference>
<evidence type="ECO:0000313" key="5">
    <source>
        <dbReference type="EMBL" id="KAF6233310.1"/>
    </source>
</evidence>
<feature type="repeat" description="ANK" evidence="3">
    <location>
        <begin position="773"/>
        <end position="805"/>
    </location>
</feature>
<feature type="repeat" description="ANK" evidence="3">
    <location>
        <begin position="611"/>
        <end position="643"/>
    </location>
</feature>
<proteinExistence type="predicted"/>
<dbReference type="AlphaFoldDB" id="A0A8H6FRJ3"/>
<dbReference type="InterPro" id="IPR011990">
    <property type="entry name" value="TPR-like_helical_dom_sf"/>
</dbReference>
<feature type="repeat" description="ANK" evidence="3">
    <location>
        <begin position="706"/>
        <end position="738"/>
    </location>
</feature>
<dbReference type="EMBL" id="JACCJC010000040">
    <property type="protein sequence ID" value="KAF6233310.1"/>
    <property type="molecule type" value="Genomic_DNA"/>
</dbReference>
<dbReference type="Pfam" id="PF13637">
    <property type="entry name" value="Ank_4"/>
    <property type="match status" value="1"/>
</dbReference>
<dbReference type="InterPro" id="IPR050745">
    <property type="entry name" value="Multifunctional_regulatory"/>
</dbReference>
<evidence type="ECO:0000256" key="4">
    <source>
        <dbReference type="SAM" id="MobiDB-lite"/>
    </source>
</evidence>
<feature type="repeat" description="ANK" evidence="3">
    <location>
        <begin position="673"/>
        <end position="705"/>
    </location>
</feature>
<feature type="repeat" description="ANK" evidence="3">
    <location>
        <begin position="579"/>
        <end position="611"/>
    </location>
</feature>
<accession>A0A8H6FRJ3</accession>
<evidence type="ECO:0000313" key="6">
    <source>
        <dbReference type="Proteomes" id="UP000578531"/>
    </source>
</evidence>
<dbReference type="OrthoDB" id="195446at2759"/>
<comment type="caution">
    <text evidence="5">The sequence shown here is derived from an EMBL/GenBank/DDBJ whole genome shotgun (WGS) entry which is preliminary data.</text>
</comment>
<dbReference type="InterPro" id="IPR036770">
    <property type="entry name" value="Ankyrin_rpt-contain_sf"/>
</dbReference>
<evidence type="ECO:0000256" key="1">
    <source>
        <dbReference type="ARBA" id="ARBA00022737"/>
    </source>
</evidence>
<keyword evidence="2 3" id="KW-0040">ANK repeat</keyword>
<dbReference type="PANTHER" id="PTHR24189">
    <property type="entry name" value="MYOTROPHIN"/>
    <property type="match status" value="1"/>
</dbReference>
<dbReference type="GeneID" id="59290257"/>
<dbReference type="PROSITE" id="PS50088">
    <property type="entry name" value="ANK_REPEAT"/>
    <property type="match status" value="8"/>
</dbReference>
<gene>
    <name evidence="5" type="ORF">HO173_008603</name>
</gene>
<name>A0A8H6FRJ3_9LECA</name>
<feature type="repeat" description="ANK" evidence="3">
    <location>
        <begin position="546"/>
        <end position="578"/>
    </location>
</feature>
<dbReference type="Proteomes" id="UP000578531">
    <property type="component" value="Unassembled WGS sequence"/>
</dbReference>
<dbReference type="Gene3D" id="1.25.40.10">
    <property type="entry name" value="Tetratricopeptide repeat domain"/>
    <property type="match status" value="1"/>
</dbReference>
<dbReference type="PANTHER" id="PTHR24189:SF50">
    <property type="entry name" value="ANKYRIN REPEAT AND SOCS BOX PROTEIN 2"/>
    <property type="match status" value="1"/>
</dbReference>
<dbReference type="SMART" id="SM00248">
    <property type="entry name" value="ANK"/>
    <property type="match status" value="8"/>
</dbReference>
<sequence length="932" mass="104297">MESPPMVGDPAIAHLCDVILETLRNFVNAANDVKAFCDEVRTLRKFLDLIDRVFKAKLPRMAFEEQHFTSVEVLLAKCRTTLSRLCDILATLRPKVGQADSQDDLKEALRNMESSEMLALRARIGFYIQTLQMSLQTVKLVYQWKSQLPQDGIYFQHKDLSEAIQSLKDSVSCRKGLGMNITQHSAVEEETFLYDVDSCVFSAEVIMNVTTTTVHENVQSPFRQLPCELPGSPAEELISAASNQEKQRQEDLQPPEDPRLQKRKQLLEAPNGIPKPAIQRQAVVAHQPKNTKPSVEAPIVLHLDDINAKHRGSSDSDRDSIFDPEPEFEDRFPPEVYSELIFSVRQEVNNQKQAGDYQLAEQTHRRAMEYLTERERKLGIPYDNQTEMHEILADLYMKQKKMDKAKSLVNRLLMQEKGETDRKWRLYHCLAEIYQEKGRLVEAEKFAKRAYLGRQRSLDKDDRLLVESVKLLVRVYELQHKTETAEALRKVYRAESAAPEVPEKSERRSMPLQPQLDEVHPVNQSHLRWAPDVWVDPSSINAPTKSGETPLISAVTTGDEELVQLMLQRGANVEARCADQITPLMHAVNHGYLSIVELLLRKGAQVDATTAGWTILHRAADMFNIPTVKAVLAKGADIESRSPKEFSPKKHPLARLGSDVDDYDEVDASDADMGWTALLRSATKGQEAMVRLLIEKGADIEARSPNSGTPLICAAEGNHEAIVEFLLKSGANVDTGDEFGWKPLHRVMVNRVGQGVAQMLLTHGADINARCRYQKTPLHHAIEKGNISMVSFLLAAGADFEARDIAERTPLHAAIESRLENMVHILLEAGADADAKDKCGHDALGAANHALRKSPEITSLLAKHQKAMRSSAAIPLQISQLSAPTVWDRSGCSAAQEASRLPPRDYDISCLLQGVFPANEELVSPENDHVGF</sequence>
<evidence type="ECO:0000256" key="2">
    <source>
        <dbReference type="ARBA" id="ARBA00023043"/>
    </source>
</evidence>
<organism evidence="5 6">
    <name type="scientific">Letharia columbiana</name>
    <dbReference type="NCBI Taxonomy" id="112416"/>
    <lineage>
        <taxon>Eukaryota</taxon>
        <taxon>Fungi</taxon>
        <taxon>Dikarya</taxon>
        <taxon>Ascomycota</taxon>
        <taxon>Pezizomycotina</taxon>
        <taxon>Lecanoromycetes</taxon>
        <taxon>OSLEUM clade</taxon>
        <taxon>Lecanoromycetidae</taxon>
        <taxon>Lecanorales</taxon>
        <taxon>Lecanorineae</taxon>
        <taxon>Parmeliaceae</taxon>
        <taxon>Letharia</taxon>
    </lineage>
</organism>
<keyword evidence="6" id="KW-1185">Reference proteome</keyword>
<feature type="region of interest" description="Disordered" evidence="4">
    <location>
        <begin position="308"/>
        <end position="329"/>
    </location>
</feature>
<reference evidence="5 6" key="1">
    <citation type="journal article" date="2020" name="Genomics">
        <title>Complete, high-quality genomes from long-read metagenomic sequencing of two wolf lichen thalli reveals enigmatic genome architecture.</title>
        <authorList>
            <person name="McKenzie S.K."/>
            <person name="Walston R.F."/>
            <person name="Allen J.L."/>
        </authorList>
    </citation>
    <scope>NUCLEOTIDE SEQUENCE [LARGE SCALE GENOMIC DNA]</scope>
    <source>
        <strain evidence="5">WasteWater2</strain>
    </source>
</reference>
<protein>
    <recommendedName>
        <fullName evidence="7">Ankyrin repeat protein</fullName>
    </recommendedName>
</protein>
<keyword evidence="1" id="KW-0677">Repeat</keyword>
<evidence type="ECO:0008006" key="7">
    <source>
        <dbReference type="Google" id="ProtNLM"/>
    </source>
</evidence>
<dbReference type="Pfam" id="PF12796">
    <property type="entry name" value="Ank_2"/>
    <property type="match status" value="2"/>
</dbReference>
<dbReference type="InterPro" id="IPR002110">
    <property type="entry name" value="Ankyrin_rpt"/>
</dbReference>
<feature type="repeat" description="ANK" evidence="3">
    <location>
        <begin position="806"/>
        <end position="838"/>
    </location>
</feature>
<evidence type="ECO:0000256" key="3">
    <source>
        <dbReference type="PROSITE-ProRule" id="PRU00023"/>
    </source>
</evidence>
<dbReference type="Gene3D" id="1.25.40.20">
    <property type="entry name" value="Ankyrin repeat-containing domain"/>
    <property type="match status" value="2"/>
</dbReference>
<dbReference type="SUPFAM" id="SSF48403">
    <property type="entry name" value="Ankyrin repeat"/>
    <property type="match status" value="1"/>
</dbReference>
<dbReference type="PROSITE" id="PS50297">
    <property type="entry name" value="ANK_REP_REGION"/>
    <property type="match status" value="7"/>
</dbReference>